<dbReference type="Proteomes" id="UP001281410">
    <property type="component" value="Unassembled WGS sequence"/>
</dbReference>
<dbReference type="Pfam" id="PF18052">
    <property type="entry name" value="Rx_N"/>
    <property type="match status" value="1"/>
</dbReference>
<dbReference type="InterPro" id="IPR003591">
    <property type="entry name" value="Leu-rich_rpt_typical-subtyp"/>
</dbReference>
<evidence type="ECO:0000256" key="2">
    <source>
        <dbReference type="ARBA" id="ARBA00022737"/>
    </source>
</evidence>
<evidence type="ECO:0000259" key="6">
    <source>
        <dbReference type="Pfam" id="PF00931"/>
    </source>
</evidence>
<dbReference type="Pfam" id="PF23559">
    <property type="entry name" value="WHD_DRP"/>
    <property type="match status" value="1"/>
</dbReference>
<evidence type="ECO:0000313" key="10">
    <source>
        <dbReference type="EMBL" id="KAK3223805.1"/>
    </source>
</evidence>
<dbReference type="InterPro" id="IPR056789">
    <property type="entry name" value="LRR_R13L1-DRL21"/>
</dbReference>
<protein>
    <recommendedName>
        <fullName evidence="12">Disease resistance RPP13-like protein 1</fullName>
    </recommendedName>
</protein>
<dbReference type="InterPro" id="IPR027417">
    <property type="entry name" value="P-loop_NTPase"/>
</dbReference>
<dbReference type="GO" id="GO:0043531">
    <property type="term" value="F:ADP binding"/>
    <property type="evidence" value="ECO:0007669"/>
    <property type="project" value="InterPro"/>
</dbReference>
<organism evidence="10 11">
    <name type="scientific">Dipteronia sinensis</name>
    <dbReference type="NCBI Taxonomy" id="43782"/>
    <lineage>
        <taxon>Eukaryota</taxon>
        <taxon>Viridiplantae</taxon>
        <taxon>Streptophyta</taxon>
        <taxon>Embryophyta</taxon>
        <taxon>Tracheophyta</taxon>
        <taxon>Spermatophyta</taxon>
        <taxon>Magnoliopsida</taxon>
        <taxon>eudicotyledons</taxon>
        <taxon>Gunneridae</taxon>
        <taxon>Pentapetalae</taxon>
        <taxon>rosids</taxon>
        <taxon>malvids</taxon>
        <taxon>Sapindales</taxon>
        <taxon>Sapindaceae</taxon>
        <taxon>Hippocastanoideae</taxon>
        <taxon>Acereae</taxon>
        <taxon>Dipteronia</taxon>
    </lineage>
</organism>
<dbReference type="PANTHER" id="PTHR36766:SF40">
    <property type="entry name" value="DISEASE RESISTANCE PROTEIN RGA3"/>
    <property type="match status" value="1"/>
</dbReference>
<keyword evidence="5" id="KW-0067">ATP-binding</keyword>
<dbReference type="Pfam" id="PF25019">
    <property type="entry name" value="LRR_R13L1-DRL21"/>
    <property type="match status" value="1"/>
</dbReference>
<evidence type="ECO:0000256" key="1">
    <source>
        <dbReference type="ARBA" id="ARBA00022614"/>
    </source>
</evidence>
<dbReference type="InterPro" id="IPR058922">
    <property type="entry name" value="WHD_DRP"/>
</dbReference>
<evidence type="ECO:0000256" key="4">
    <source>
        <dbReference type="ARBA" id="ARBA00022821"/>
    </source>
</evidence>
<dbReference type="Gene3D" id="3.80.10.10">
    <property type="entry name" value="Ribonuclease Inhibitor"/>
    <property type="match status" value="2"/>
</dbReference>
<dbReference type="PRINTS" id="PR00364">
    <property type="entry name" value="DISEASERSIST"/>
</dbReference>
<dbReference type="GO" id="GO:0051707">
    <property type="term" value="P:response to other organism"/>
    <property type="evidence" value="ECO:0007669"/>
    <property type="project" value="UniProtKB-ARBA"/>
</dbReference>
<dbReference type="Gene3D" id="1.10.8.430">
    <property type="entry name" value="Helical domain of apoptotic protease-activating factors"/>
    <property type="match status" value="1"/>
</dbReference>
<keyword evidence="4" id="KW-0611">Plant defense</keyword>
<dbReference type="InterPro" id="IPR032675">
    <property type="entry name" value="LRR_dom_sf"/>
</dbReference>
<feature type="domain" description="Disease resistance protein winged helix" evidence="8">
    <location>
        <begin position="422"/>
        <end position="490"/>
    </location>
</feature>
<dbReference type="InterPro" id="IPR002182">
    <property type="entry name" value="NB-ARC"/>
</dbReference>
<reference evidence="10" key="1">
    <citation type="journal article" date="2023" name="Plant J.">
        <title>Genome sequences and population genomics provide insights into the demographic history, inbreeding, and mutation load of two 'living fossil' tree species of Dipteronia.</title>
        <authorList>
            <person name="Feng Y."/>
            <person name="Comes H.P."/>
            <person name="Chen J."/>
            <person name="Zhu S."/>
            <person name="Lu R."/>
            <person name="Zhang X."/>
            <person name="Li P."/>
            <person name="Qiu J."/>
            <person name="Olsen K.M."/>
            <person name="Qiu Y."/>
        </authorList>
    </citation>
    <scope>NUCLEOTIDE SEQUENCE</scope>
    <source>
        <strain evidence="10">NBL</strain>
    </source>
</reference>
<dbReference type="GO" id="GO:0005524">
    <property type="term" value="F:ATP binding"/>
    <property type="evidence" value="ECO:0007669"/>
    <property type="project" value="UniProtKB-KW"/>
</dbReference>
<dbReference type="Gene3D" id="1.10.10.10">
    <property type="entry name" value="Winged helix-like DNA-binding domain superfamily/Winged helix DNA-binding domain"/>
    <property type="match status" value="1"/>
</dbReference>
<dbReference type="InterPro" id="IPR036388">
    <property type="entry name" value="WH-like_DNA-bd_sf"/>
</dbReference>
<dbReference type="SUPFAM" id="SSF52058">
    <property type="entry name" value="L domain-like"/>
    <property type="match status" value="2"/>
</dbReference>
<evidence type="ECO:0000259" key="9">
    <source>
        <dbReference type="Pfam" id="PF25019"/>
    </source>
</evidence>
<dbReference type="Gene3D" id="3.40.50.300">
    <property type="entry name" value="P-loop containing nucleotide triphosphate hydrolases"/>
    <property type="match status" value="1"/>
</dbReference>
<dbReference type="FunFam" id="3.40.50.300:FF:001091">
    <property type="entry name" value="Probable disease resistance protein At1g61300"/>
    <property type="match status" value="1"/>
</dbReference>
<keyword evidence="11" id="KW-1185">Reference proteome</keyword>
<evidence type="ECO:0000256" key="5">
    <source>
        <dbReference type="ARBA" id="ARBA00022840"/>
    </source>
</evidence>
<evidence type="ECO:0000313" key="11">
    <source>
        <dbReference type="Proteomes" id="UP001281410"/>
    </source>
</evidence>
<dbReference type="InterPro" id="IPR041118">
    <property type="entry name" value="Rx_N"/>
</dbReference>
<dbReference type="Pfam" id="PF00931">
    <property type="entry name" value="NB-ARC"/>
    <property type="match status" value="1"/>
</dbReference>
<feature type="domain" description="Disease resistance N-terminal" evidence="7">
    <location>
        <begin position="11"/>
        <end position="98"/>
    </location>
</feature>
<keyword evidence="1" id="KW-0433">Leucine-rich repeat</keyword>
<gene>
    <name evidence="10" type="ORF">Dsin_010830</name>
</gene>
<evidence type="ECO:0008006" key="12">
    <source>
        <dbReference type="Google" id="ProtNLM"/>
    </source>
</evidence>
<evidence type="ECO:0000259" key="8">
    <source>
        <dbReference type="Pfam" id="PF23559"/>
    </source>
</evidence>
<dbReference type="EMBL" id="JANJYJ010000003">
    <property type="protein sequence ID" value="KAK3223805.1"/>
    <property type="molecule type" value="Genomic_DNA"/>
</dbReference>
<dbReference type="AlphaFoldDB" id="A0AAE0ATZ6"/>
<dbReference type="Gene3D" id="1.20.5.4130">
    <property type="match status" value="1"/>
</dbReference>
<feature type="domain" description="R13L1/DRL21-like LRR repeat region" evidence="9">
    <location>
        <begin position="683"/>
        <end position="806"/>
    </location>
</feature>
<name>A0AAE0ATZ6_9ROSI</name>
<dbReference type="InterPro" id="IPR042197">
    <property type="entry name" value="Apaf_helical"/>
</dbReference>
<accession>A0AAE0ATZ6</accession>
<dbReference type="FunFam" id="1.10.10.10:FF:000322">
    <property type="entry name" value="Probable disease resistance protein At1g63360"/>
    <property type="match status" value="1"/>
</dbReference>
<evidence type="ECO:0000256" key="3">
    <source>
        <dbReference type="ARBA" id="ARBA00022741"/>
    </source>
</evidence>
<keyword evidence="2" id="KW-0677">Repeat</keyword>
<evidence type="ECO:0000259" key="7">
    <source>
        <dbReference type="Pfam" id="PF18052"/>
    </source>
</evidence>
<comment type="caution">
    <text evidence="10">The sequence shown here is derived from an EMBL/GenBank/DDBJ whole genome shotgun (WGS) entry which is preliminary data.</text>
</comment>
<sequence>MALVETAVGAVLSAFLQVLFDRLASQQVIDFFKKEVFDVTVLERLNMILLTINAVLIDAEEKQITNQFVKDWVDQVKDAAYNAEDLLDEIATVASVQSAVSNNQVRNNTSIIKICNGFKDELEKMTSKLEKLAEQRSVLGLKESLGRISFPRLPSTSLVDKCKVFGRDSDKEEVMKFLLSDNINESEVPVIAITGMAGIGKTTLAQLLYNDSTVKGQFRTRAWAYVSEEFDVLKVTKTIYDSLCSRNCNITNLDLIQLRLQQKLTGKKFLLVLDDVWNENFICWDVLQNSFIGAARGSRIIVTTRSQYVASTMHAALIHPLQQLSKEHCWSVFAKYAFGSENVHVCPKLEAIKKNVVKRCQGLPLAAKLLGSLLHSVEVNEWDNILSSKLWDQQNISVLPSLRLSYYYLSANLKRCFAYCSIFPKGYVFEKEKLVLLWMAEGFLQQPRSEKRMEEVGNEYFHELLSRSFFQQSNDNKLGFEMHDLVNELAQFVSGQFAFKFESGKTFGISEKTRHFSYMRDQFGTPEKFEALHETKSLRTFLPLSSSSKFSQSCYINESVVNNFLPILRRLRVLSMSNCRITQFPDTFDKLKHLRYLDFSRTEIKVLPSTTYLLYNLHTLILSHCTKLIELPAKMHKLVNLGCLDLNGTKSLKEMPLKFGRLKNLRLLTTFVVSDNATGSSIIELGELLHLGGKLSILELQKIRNVADAENAKLKEKKNIKELVFKWNNNGLDQQTETSVLEKLRPHENLEKLSIKGYNGTKLPDWIEDSSFTNMVVLHFTDCKSGLSLPSFGQLSSLKELHVQNCPELTGRLAGYFPSLELLYIAWCWKLDFLFEDVRNYSNLRNLHIKSSCDSLMIFTLNLFHRLENLQLMDCRNLKRIEVSEDIHGELRCLQSLKIIDCHNLELFAGRGLPTPNLTSFIVMNCNGLLSMPEQMHTLLTSLEVLGVSYCPKIESFPIGGLPTNLQSLLIQNCDRLTPQEGWGLNNMTSLTSVRITGGCSNLNSFPQVGLLPTSLKCLEISEFPDLKSLNLSGFQFLDSIETLEINSCVNLRSMSDGRWLPSSISSLSITGCSLMTEQCQKDQGEDWPKISHIKKIVINGIEML</sequence>
<dbReference type="SUPFAM" id="SSF52540">
    <property type="entry name" value="P-loop containing nucleoside triphosphate hydrolases"/>
    <property type="match status" value="1"/>
</dbReference>
<feature type="domain" description="NB-ARC" evidence="6">
    <location>
        <begin position="168"/>
        <end position="340"/>
    </location>
</feature>
<proteinExistence type="predicted"/>
<dbReference type="SMART" id="SM00369">
    <property type="entry name" value="LRR_TYP"/>
    <property type="match status" value="2"/>
</dbReference>
<keyword evidence="3" id="KW-0547">Nucleotide-binding</keyword>
<dbReference type="PANTHER" id="PTHR36766">
    <property type="entry name" value="PLANT BROAD-SPECTRUM MILDEW RESISTANCE PROTEIN RPW8"/>
    <property type="match status" value="1"/>
</dbReference>
<dbReference type="GO" id="GO:0006952">
    <property type="term" value="P:defense response"/>
    <property type="evidence" value="ECO:0007669"/>
    <property type="project" value="UniProtKB-KW"/>
</dbReference>